<comment type="similarity">
    <text evidence="5">Belongs to the NtaA/SnaA/DszA monooxygenase family.</text>
</comment>
<name>W6RIW2_9HYPH</name>
<dbReference type="InterPro" id="IPR011251">
    <property type="entry name" value="Luciferase-like_dom"/>
</dbReference>
<dbReference type="NCBIfam" id="TIGR03860">
    <property type="entry name" value="FMN_nitrolo"/>
    <property type="match status" value="1"/>
</dbReference>
<dbReference type="Pfam" id="PF00296">
    <property type="entry name" value="Bac_luciferase"/>
    <property type="match status" value="1"/>
</dbReference>
<keyword evidence="2" id="KW-0288">FMN</keyword>
<dbReference type="InterPro" id="IPR016215">
    <property type="entry name" value="NTA_MOA"/>
</dbReference>
<proteinExistence type="inferred from homology"/>
<feature type="domain" description="Luciferase-like" evidence="7">
    <location>
        <begin position="152"/>
        <end position="529"/>
    </location>
</feature>
<gene>
    <name evidence="8" type="primary">ntaA1</name>
    <name evidence="8" type="ORF">LPU83_pLPU83c_0242</name>
</gene>
<dbReference type="SUPFAM" id="SSF51679">
    <property type="entry name" value="Bacterial luciferase-like"/>
    <property type="match status" value="1"/>
</dbReference>
<dbReference type="Proteomes" id="UP000019443">
    <property type="component" value="Plasmid pLPU83c"/>
</dbReference>
<evidence type="ECO:0000256" key="3">
    <source>
        <dbReference type="ARBA" id="ARBA00023002"/>
    </source>
</evidence>
<dbReference type="GO" id="GO:0004497">
    <property type="term" value="F:monooxygenase activity"/>
    <property type="evidence" value="ECO:0007669"/>
    <property type="project" value="UniProtKB-KW"/>
</dbReference>
<evidence type="ECO:0000256" key="1">
    <source>
        <dbReference type="ARBA" id="ARBA00022630"/>
    </source>
</evidence>
<keyword evidence="1" id="KW-0285">Flavoprotein</keyword>
<dbReference type="InterPro" id="IPR036661">
    <property type="entry name" value="Luciferase-like_sf"/>
</dbReference>
<keyword evidence="8" id="KW-0614">Plasmid</keyword>
<dbReference type="EC" id="1.14.13.-" evidence="8"/>
<reference evidence="8" key="1">
    <citation type="submission" date="2013-11" db="EMBL/GenBank/DDBJ databases">
        <title>Draft genome sequence of the broad-host-range Rhizobium sp. LPU83 strain, a member of the low-genetic diversity Oregon-like Rhizobium sp. group.</title>
        <authorList>
            <person name="Wibberg D."/>
            <person name="Puehler A."/>
            <person name="Schlueter A."/>
        </authorList>
    </citation>
    <scope>NUCLEOTIDE SEQUENCE [LARGE SCALE GENOMIC DNA]</scope>
    <source>
        <strain evidence="8">LPU83</strain>
        <plasmid evidence="8">pLPU83c</plasmid>
    </source>
</reference>
<dbReference type="PANTHER" id="PTHR30011">
    <property type="entry name" value="ALKANESULFONATE MONOOXYGENASE-RELATED"/>
    <property type="match status" value="1"/>
</dbReference>
<dbReference type="EMBL" id="HG916854">
    <property type="protein sequence ID" value="CDM60804.1"/>
    <property type="molecule type" value="Genomic_DNA"/>
</dbReference>
<dbReference type="AlphaFoldDB" id="W6RIW2"/>
<evidence type="ECO:0000256" key="4">
    <source>
        <dbReference type="ARBA" id="ARBA00023033"/>
    </source>
</evidence>
<feature type="region of interest" description="Disordered" evidence="6">
    <location>
        <begin position="20"/>
        <end position="53"/>
    </location>
</feature>
<protein>
    <submittedName>
        <fullName evidence="8">Nitrilotriacetate monooxygenase component A</fullName>
        <ecNumber evidence="8">1.14.13.-</ecNumber>
    </submittedName>
</protein>
<feature type="compositionally biased region" description="Low complexity" evidence="6">
    <location>
        <begin position="38"/>
        <end position="49"/>
    </location>
</feature>
<evidence type="ECO:0000313" key="9">
    <source>
        <dbReference type="Proteomes" id="UP000019443"/>
    </source>
</evidence>
<keyword evidence="9" id="KW-1185">Reference proteome</keyword>
<dbReference type="GO" id="GO:0016705">
    <property type="term" value="F:oxidoreductase activity, acting on paired donors, with incorporation or reduction of molecular oxygen"/>
    <property type="evidence" value="ECO:0007669"/>
    <property type="project" value="InterPro"/>
</dbReference>
<dbReference type="CDD" id="cd01095">
    <property type="entry name" value="Nitrilotriacetate_monoxgenase"/>
    <property type="match status" value="1"/>
</dbReference>
<feature type="compositionally biased region" description="Gly residues" evidence="6">
    <location>
        <begin position="28"/>
        <end position="37"/>
    </location>
</feature>
<evidence type="ECO:0000259" key="7">
    <source>
        <dbReference type="Pfam" id="PF00296"/>
    </source>
</evidence>
<keyword evidence="4 8" id="KW-0503">Monooxygenase</keyword>
<organism evidence="8 9">
    <name type="scientific">Rhizobium favelukesii</name>
    <dbReference type="NCBI Taxonomy" id="348824"/>
    <lineage>
        <taxon>Bacteria</taxon>
        <taxon>Pseudomonadati</taxon>
        <taxon>Pseudomonadota</taxon>
        <taxon>Alphaproteobacteria</taxon>
        <taxon>Hyphomicrobiales</taxon>
        <taxon>Rhizobiaceae</taxon>
        <taxon>Rhizobium/Agrobacterium group</taxon>
        <taxon>Rhizobium</taxon>
    </lineage>
</organism>
<evidence type="ECO:0000313" key="8">
    <source>
        <dbReference type="EMBL" id="CDM60804.1"/>
    </source>
</evidence>
<dbReference type="PANTHER" id="PTHR30011:SF16">
    <property type="entry name" value="C2H2 FINGER DOMAIN TRANSCRIPTION FACTOR (EUROFUNG)-RELATED"/>
    <property type="match status" value="1"/>
</dbReference>
<evidence type="ECO:0000256" key="5">
    <source>
        <dbReference type="ARBA" id="ARBA00033748"/>
    </source>
</evidence>
<keyword evidence="3 8" id="KW-0560">Oxidoreductase</keyword>
<dbReference type="KEGG" id="rhl:LPU83_pLPU83c_0242"/>
<dbReference type="HOGENOM" id="CLU_022256_1_2_5"/>
<geneLocation type="plasmid" evidence="8 9">
    <name>pLPU83c</name>
</geneLocation>
<accession>W6RIW2</accession>
<dbReference type="PATRIC" id="fig|348824.6.peg.4945"/>
<dbReference type="Gene3D" id="3.20.20.30">
    <property type="entry name" value="Luciferase-like domain"/>
    <property type="match status" value="1"/>
</dbReference>
<evidence type="ECO:0000256" key="2">
    <source>
        <dbReference type="ARBA" id="ARBA00022643"/>
    </source>
</evidence>
<dbReference type="InterPro" id="IPR051260">
    <property type="entry name" value="Diverse_substr_monoxygenases"/>
</dbReference>
<evidence type="ECO:0000256" key="6">
    <source>
        <dbReference type="SAM" id="MobiDB-lite"/>
    </source>
</evidence>
<sequence>MDPFRRRTPCRRSMDQAAVRRSLYPHLGGNGTRGQGGSQSRRGLRPGSLAEPRRPWRSCNRYCNRQRLCRRSRPCRLERGFRADGRALGHQCQRLRSVLAQCQDPYAPQSRRVQETHRRHLAADGRISRAGDLSLKGTAVARRKDKIKLGAFLLFTGHHVAAWRHPKASVGTEFEHYLELARLAEAAKFDTIFFADGVAARIKDVEAASRNAHNGVYPFEPVTLLSALSSVTRNIGLIATASTSYSDPYNLARQFSSLDRLSGGRAGWNLVTSSDPDAAYNFGHETQILHSDRYERAEEFADVVLGLWDSWEDDAFLRDRQSGRYFDPAKLHRLNHSGRHFKIRGPLNIPRSPQGRPVVVQAGASEPGKELAARTAEAIFAAQITLEEATGFYADVKARLAKYGRSHEDLKILPGIFPTVGRTQSEAQEKFESLQELIQPEVGLNLISQLSGVDLRDFPLDGPVPENPPSTNAGKSRQALVLDLARRENLSIRQLYLRIAGARGHWQVVGTPNEIADALEERFENYGADGFNIMAPIMPGGLADFIELVVPELRRRGLFRHEYEGATLRENLGLKRPENRLAANGGAVAAE</sequence>